<dbReference type="InterPro" id="IPR000504">
    <property type="entry name" value="RRM_dom"/>
</dbReference>
<reference evidence="4 5" key="1">
    <citation type="submission" date="2016-10" db="EMBL/GenBank/DDBJ databases">
        <title>Draft genome sequence of Coniochaeta ligniaria NRRL30616, a lignocellulolytic fungus for bioabatement of inhibitors in plant biomass hydrolysates.</title>
        <authorList>
            <consortium name="DOE Joint Genome Institute"/>
            <person name="Jimenez D.J."/>
            <person name="Hector R.E."/>
            <person name="Riley R."/>
            <person name="Sun H."/>
            <person name="Grigoriev I.V."/>
            <person name="Van Elsas J.D."/>
            <person name="Nichols N.N."/>
        </authorList>
    </citation>
    <scope>NUCLEOTIDE SEQUENCE [LARGE SCALE GENOMIC DNA]</scope>
    <source>
        <strain evidence="4 5">NRRL 30616</strain>
    </source>
</reference>
<feature type="region of interest" description="Disordered" evidence="2">
    <location>
        <begin position="79"/>
        <end position="103"/>
    </location>
</feature>
<proteinExistence type="predicted"/>
<sequence length="759" mass="82412">MAKSKDSISKATASKATVSKVTASKAPLDHSIANNGSVGTPEPTDGSADSPLAVKMSKLTFQRGNPVDKDVFGPGMFRDSLSSSSDDKITGPIDTTTKAYPPGVVRTETSNIEPVEANEPPSPRTIDAMIDDMNRQTRSALLQAQAADGQNLVPKPQNAVVMRSQGSNRHLVGGQDAQSVFSHTSCLFIANLPQQKTDEALEAEITRQFSPFGTVYVKIKRDENDMPFGFLQYTNDREAANAVTFGPGIPIFGRGCRVEMAKGNRTYIVLHNDRSDITVDEVMGVVADHGPVSLIENLSSDLAEILKVRPESAVFVEFAQFDPDRDILNRYRGHRVYQVMGYDERKLFLGTLHDDTGRDQRYLAEYAKHRVSIFVGDLPTDVTEADLRGIFDTSGDVVSVEIVNKHHKENASFAFVEFTRPDMVETAIRQWDGASPFGTAVRVQQRTGRRVNPSFVRQFARAPSQNSLNGGARSGNRRSAPRDQRRVVTAAPGGTWYAAPADGNTYAAASVSTSYLTAQADMTPAPPTNMTAGNMGAQHTYPAQTPLNQALRTPPIVVSSADRVLSSSTDTHGNDGNVFTTPGAGLTVPTTHLSALAPSFGPSGFYPQPTGHFNPYGGFPGAYGGFNGYPQIPTYNNYPQQQQGYFTPQHQQGYFTPQHQQGYFAPQMGTYQDPESGLFYPGPPLQAAPPMVDQTPVYGHRSVSAMPYMPAAEHLQRNSHTSLKSKKSVSFADPIVQASPETEKEDTDGEVFTEKNDAV</sequence>
<keyword evidence="5" id="KW-1185">Reference proteome</keyword>
<dbReference type="PROSITE" id="PS50102">
    <property type="entry name" value="RRM"/>
    <property type="match status" value="2"/>
</dbReference>
<dbReference type="Pfam" id="PF00076">
    <property type="entry name" value="RRM_1"/>
    <property type="match status" value="2"/>
</dbReference>
<dbReference type="CDD" id="cd00590">
    <property type="entry name" value="RRM_SF"/>
    <property type="match status" value="1"/>
</dbReference>
<dbReference type="STRING" id="1408157.A0A1J7IUF5"/>
<dbReference type="SUPFAM" id="SSF54928">
    <property type="entry name" value="RNA-binding domain, RBD"/>
    <property type="match status" value="2"/>
</dbReference>
<dbReference type="OrthoDB" id="410044at2759"/>
<dbReference type="GO" id="GO:0003723">
    <property type="term" value="F:RNA binding"/>
    <property type="evidence" value="ECO:0007669"/>
    <property type="project" value="UniProtKB-UniRule"/>
</dbReference>
<dbReference type="AlphaFoldDB" id="A0A1J7IUF5"/>
<accession>A0A1J7IUF5</accession>
<dbReference type="InParanoid" id="A0A1J7IUF5"/>
<dbReference type="Proteomes" id="UP000182658">
    <property type="component" value="Unassembled WGS sequence"/>
</dbReference>
<dbReference type="EMBL" id="KV875096">
    <property type="protein sequence ID" value="OIW30803.1"/>
    <property type="molecule type" value="Genomic_DNA"/>
</dbReference>
<dbReference type="Gene3D" id="3.30.70.330">
    <property type="match status" value="2"/>
</dbReference>
<evidence type="ECO:0000256" key="1">
    <source>
        <dbReference type="PROSITE-ProRule" id="PRU00176"/>
    </source>
</evidence>
<feature type="region of interest" description="Disordered" evidence="2">
    <location>
        <begin position="459"/>
        <end position="487"/>
    </location>
</feature>
<feature type="domain" description="RRM" evidence="3">
    <location>
        <begin position="185"/>
        <end position="263"/>
    </location>
</feature>
<feature type="domain" description="RRM" evidence="3">
    <location>
        <begin position="371"/>
        <end position="448"/>
    </location>
</feature>
<evidence type="ECO:0000256" key="2">
    <source>
        <dbReference type="SAM" id="MobiDB-lite"/>
    </source>
</evidence>
<gene>
    <name evidence="4" type="ORF">CONLIGDRAFT_290618</name>
</gene>
<keyword evidence="1" id="KW-0694">RNA-binding</keyword>
<evidence type="ECO:0000313" key="4">
    <source>
        <dbReference type="EMBL" id="OIW30803.1"/>
    </source>
</evidence>
<feature type="region of interest" description="Disordered" evidence="2">
    <location>
        <begin position="716"/>
        <end position="759"/>
    </location>
</feature>
<evidence type="ECO:0000259" key="3">
    <source>
        <dbReference type="PROSITE" id="PS50102"/>
    </source>
</evidence>
<feature type="region of interest" description="Disordered" evidence="2">
    <location>
        <begin position="1"/>
        <end position="55"/>
    </location>
</feature>
<dbReference type="SMART" id="SM00360">
    <property type="entry name" value="RRM"/>
    <property type="match status" value="2"/>
</dbReference>
<dbReference type="PANTHER" id="PTHR15241:SF304">
    <property type="entry name" value="RRM DOMAIN-CONTAINING PROTEIN"/>
    <property type="match status" value="1"/>
</dbReference>
<dbReference type="PANTHER" id="PTHR15241">
    <property type="entry name" value="TRANSFORMER-2-RELATED"/>
    <property type="match status" value="1"/>
</dbReference>
<evidence type="ECO:0000313" key="5">
    <source>
        <dbReference type="Proteomes" id="UP000182658"/>
    </source>
</evidence>
<dbReference type="InterPro" id="IPR035979">
    <property type="entry name" value="RBD_domain_sf"/>
</dbReference>
<protein>
    <recommendedName>
        <fullName evidence="3">RRM domain-containing protein</fullName>
    </recommendedName>
</protein>
<name>A0A1J7IUF5_9PEZI</name>
<dbReference type="InterPro" id="IPR012677">
    <property type="entry name" value="Nucleotide-bd_a/b_plait_sf"/>
</dbReference>
<organism evidence="4 5">
    <name type="scientific">Coniochaeta ligniaria NRRL 30616</name>
    <dbReference type="NCBI Taxonomy" id="1408157"/>
    <lineage>
        <taxon>Eukaryota</taxon>
        <taxon>Fungi</taxon>
        <taxon>Dikarya</taxon>
        <taxon>Ascomycota</taxon>
        <taxon>Pezizomycotina</taxon>
        <taxon>Sordariomycetes</taxon>
        <taxon>Sordariomycetidae</taxon>
        <taxon>Coniochaetales</taxon>
        <taxon>Coniochaetaceae</taxon>
        <taxon>Coniochaeta</taxon>
    </lineage>
</organism>
<feature type="compositionally biased region" description="Polar residues" evidence="2">
    <location>
        <begin position="9"/>
        <end position="22"/>
    </location>
</feature>